<dbReference type="OrthoDB" id="1424208at2759"/>
<evidence type="ECO:0000313" key="3">
    <source>
        <dbReference type="EMBL" id="TYJ96827.1"/>
    </source>
</evidence>
<dbReference type="AlphaFoldDB" id="A0A5D3BCH3"/>
<proteinExistence type="predicted"/>
<dbReference type="EMBL" id="SSTD01019234">
    <property type="protein sequence ID" value="TYJ96827.1"/>
    <property type="molecule type" value="Genomic_DNA"/>
</dbReference>
<protein>
    <submittedName>
        <fullName evidence="3">Uncharacterized protein</fullName>
    </submittedName>
</protein>
<evidence type="ECO:0000313" key="2">
    <source>
        <dbReference type="EMBL" id="KAA0054400.1"/>
    </source>
</evidence>
<dbReference type="EMBL" id="SSTE01008830">
    <property type="protein sequence ID" value="KAA0054400.1"/>
    <property type="molecule type" value="Genomic_DNA"/>
</dbReference>
<evidence type="ECO:0000313" key="5">
    <source>
        <dbReference type="Proteomes" id="UP000321947"/>
    </source>
</evidence>
<reference evidence="4 5" key="1">
    <citation type="submission" date="2019-08" db="EMBL/GenBank/DDBJ databases">
        <title>Draft genome sequences of two oriental melons (Cucumis melo L. var makuwa).</title>
        <authorList>
            <person name="Kwon S.-Y."/>
        </authorList>
    </citation>
    <scope>NUCLEOTIDE SEQUENCE [LARGE SCALE GENOMIC DNA]</scope>
    <source>
        <strain evidence="5">cv. Chang Bougi</strain>
        <strain evidence="4">cv. SW 3</strain>
        <tissue evidence="3">Leaf</tissue>
    </source>
</reference>
<dbReference type="Proteomes" id="UP000321947">
    <property type="component" value="Unassembled WGS sequence"/>
</dbReference>
<name>A0A5D3BCH3_CUCMM</name>
<dbReference type="Proteomes" id="UP000321393">
    <property type="component" value="Unassembled WGS sequence"/>
</dbReference>
<organism evidence="3 5">
    <name type="scientific">Cucumis melo var. makuwa</name>
    <name type="common">Oriental melon</name>
    <dbReference type="NCBI Taxonomy" id="1194695"/>
    <lineage>
        <taxon>Eukaryota</taxon>
        <taxon>Viridiplantae</taxon>
        <taxon>Streptophyta</taxon>
        <taxon>Embryophyta</taxon>
        <taxon>Tracheophyta</taxon>
        <taxon>Spermatophyta</taxon>
        <taxon>Magnoliopsida</taxon>
        <taxon>eudicotyledons</taxon>
        <taxon>Gunneridae</taxon>
        <taxon>Pentapetalae</taxon>
        <taxon>rosids</taxon>
        <taxon>fabids</taxon>
        <taxon>Cucurbitales</taxon>
        <taxon>Cucurbitaceae</taxon>
        <taxon>Benincaseae</taxon>
        <taxon>Cucumis</taxon>
    </lineage>
</organism>
<comment type="caution">
    <text evidence="3">The sequence shown here is derived from an EMBL/GenBank/DDBJ whole genome shotgun (WGS) entry which is preliminary data.</text>
</comment>
<accession>A0A5D3BCH3</accession>
<evidence type="ECO:0000313" key="4">
    <source>
        <dbReference type="Proteomes" id="UP000321393"/>
    </source>
</evidence>
<sequence length="202" mass="22703">MMALQGQVTKMNKLQQSRALAQVNVARNSIQKVQKVADVGCVECGGTQTTDACPLNTKTSPMSTTTATQTCKFILKRSELVKMDKMNNNVRNKEVESTRREEPRKEVSNQAMGSNPLPPSSYPSRLKKKSDDQQFAKFLDVLKQLHTYIPFVDALEKIPSNVKFLKDILAKKRRMNDCETVALTQTTSDVFKNGIIEKMKDS</sequence>
<feature type="region of interest" description="Disordered" evidence="1">
    <location>
        <begin position="84"/>
        <end position="128"/>
    </location>
</feature>
<evidence type="ECO:0000256" key="1">
    <source>
        <dbReference type="SAM" id="MobiDB-lite"/>
    </source>
</evidence>
<gene>
    <name evidence="3" type="ORF">E5676_scaffold2750G00210</name>
    <name evidence="2" type="ORF">E6C27_scaffold24G001460</name>
</gene>
<feature type="compositionally biased region" description="Basic and acidic residues" evidence="1">
    <location>
        <begin position="84"/>
        <end position="107"/>
    </location>
</feature>